<dbReference type="GO" id="GO:0012505">
    <property type="term" value="C:endomembrane system"/>
    <property type="evidence" value="ECO:0007669"/>
    <property type="project" value="UniProtKB-ARBA"/>
</dbReference>
<keyword evidence="9" id="KW-0446">Lipid-binding</keyword>
<feature type="domain" description="SMP-LTD" evidence="12">
    <location>
        <begin position="34"/>
        <end position="211"/>
    </location>
</feature>
<evidence type="ECO:0000313" key="13">
    <source>
        <dbReference type="EMBL" id="KAF3797412.1"/>
    </source>
</evidence>
<accession>A0A8H4C570</accession>
<keyword evidence="5" id="KW-0677">Repeat</keyword>
<dbReference type="EMBL" id="WVTB01000117">
    <property type="protein sequence ID" value="KAF3797412.1"/>
    <property type="molecule type" value="Genomic_DNA"/>
</dbReference>
<dbReference type="GO" id="GO:0008289">
    <property type="term" value="F:lipid binding"/>
    <property type="evidence" value="ECO:0007669"/>
    <property type="project" value="UniProtKB-KW"/>
</dbReference>
<evidence type="ECO:0000256" key="4">
    <source>
        <dbReference type="ARBA" id="ARBA00022723"/>
    </source>
</evidence>
<dbReference type="GO" id="GO:0006869">
    <property type="term" value="P:lipid transport"/>
    <property type="evidence" value="ECO:0007669"/>
    <property type="project" value="UniProtKB-KW"/>
</dbReference>
<keyword evidence="2" id="KW-0813">Transport</keyword>
<dbReference type="InterPro" id="IPR051634">
    <property type="entry name" value="Extended_Synaptotagmin"/>
</dbReference>
<dbReference type="CDD" id="cd00030">
    <property type="entry name" value="C2"/>
    <property type="match status" value="1"/>
</dbReference>
<evidence type="ECO:0000256" key="3">
    <source>
        <dbReference type="ARBA" id="ARBA00022692"/>
    </source>
</evidence>
<organism evidence="13 14">
    <name type="scientific">Colletotrichum gloeosporioides</name>
    <name type="common">Anthracnose fungus</name>
    <name type="synonym">Glomerella cingulata</name>
    <dbReference type="NCBI Taxonomy" id="474922"/>
    <lineage>
        <taxon>Eukaryota</taxon>
        <taxon>Fungi</taxon>
        <taxon>Dikarya</taxon>
        <taxon>Ascomycota</taxon>
        <taxon>Pezizomycotina</taxon>
        <taxon>Sordariomycetes</taxon>
        <taxon>Hypocreomycetidae</taxon>
        <taxon>Glomerellales</taxon>
        <taxon>Glomerellaceae</taxon>
        <taxon>Colletotrichum</taxon>
        <taxon>Colletotrichum gloeosporioides species complex</taxon>
    </lineage>
</organism>
<evidence type="ECO:0000313" key="14">
    <source>
        <dbReference type="Proteomes" id="UP000613401"/>
    </source>
</evidence>
<dbReference type="InterPro" id="IPR035892">
    <property type="entry name" value="C2_domain_sf"/>
</dbReference>
<dbReference type="InterPro" id="IPR000008">
    <property type="entry name" value="C2_dom"/>
</dbReference>
<evidence type="ECO:0000256" key="5">
    <source>
        <dbReference type="ARBA" id="ARBA00022737"/>
    </source>
</evidence>
<dbReference type="PROSITE" id="PS50004">
    <property type="entry name" value="C2"/>
    <property type="match status" value="1"/>
</dbReference>
<evidence type="ECO:0000256" key="9">
    <source>
        <dbReference type="ARBA" id="ARBA00023121"/>
    </source>
</evidence>
<dbReference type="GO" id="GO:0046872">
    <property type="term" value="F:metal ion binding"/>
    <property type="evidence" value="ECO:0007669"/>
    <property type="project" value="UniProtKB-KW"/>
</dbReference>
<dbReference type="GO" id="GO:0016020">
    <property type="term" value="C:membrane"/>
    <property type="evidence" value="ECO:0007669"/>
    <property type="project" value="UniProtKB-SubCell"/>
</dbReference>
<evidence type="ECO:0000256" key="1">
    <source>
        <dbReference type="ARBA" id="ARBA00004370"/>
    </source>
</evidence>
<evidence type="ECO:0000256" key="10">
    <source>
        <dbReference type="ARBA" id="ARBA00023136"/>
    </source>
</evidence>
<keyword evidence="14" id="KW-1185">Reference proteome</keyword>
<evidence type="ECO:0000256" key="7">
    <source>
        <dbReference type="ARBA" id="ARBA00022989"/>
    </source>
</evidence>
<dbReference type="PROSITE" id="PS51847">
    <property type="entry name" value="SMP"/>
    <property type="match status" value="1"/>
</dbReference>
<evidence type="ECO:0000259" key="12">
    <source>
        <dbReference type="PROSITE" id="PS51847"/>
    </source>
</evidence>
<dbReference type="Gene3D" id="2.60.40.150">
    <property type="entry name" value="C2 domain"/>
    <property type="match status" value="2"/>
</dbReference>
<dbReference type="CDD" id="cd21670">
    <property type="entry name" value="SMP_ESyt"/>
    <property type="match status" value="1"/>
</dbReference>
<protein>
    <submittedName>
        <fullName evidence="13">Extended synaptotagmin-3</fullName>
    </submittedName>
</protein>
<feature type="domain" description="C2" evidence="11">
    <location>
        <begin position="202"/>
        <end position="335"/>
    </location>
</feature>
<dbReference type="Proteomes" id="UP000613401">
    <property type="component" value="Unassembled WGS sequence"/>
</dbReference>
<dbReference type="Pfam" id="PF17047">
    <property type="entry name" value="SMP_LBD"/>
    <property type="match status" value="1"/>
</dbReference>
<keyword evidence="8" id="KW-0445">Lipid transport</keyword>
<proteinExistence type="predicted"/>
<dbReference type="SUPFAM" id="SSF49562">
    <property type="entry name" value="C2 domain (Calcium/lipid-binding domain, CaLB)"/>
    <property type="match status" value="2"/>
</dbReference>
<keyword evidence="3" id="KW-0812">Transmembrane</keyword>
<sequence length="500" mass="54415">MPSYDSGAKAMRFVAERMAALATPLVERLKASGGTESAGFLNDIVDQLWPHINIAAGRMTKEIVEPMLASMLPGPLSTLRFSKIDLGNVPMRFSQVDVHKTDNEGIKLDMDLDWDGQCDIDLEGKMVPKLGIEKVHIHGRLSVLLSPLTDIIPLIGAAQVAFINPPTLKLDFAHAANIADCFLIEKAVRKVILNIIGSMAVLPNRYLVKLDGNLDWFKAYQHHLGVLRLTVEKATDINGPKKSGAKRLLDKIIKDVPDCFCQVSVGAEEMWRTKTVKNDHNPTWNETHDFLITDFDQVIAVDVDDDDLVGDDDIGLASTTVKDILLEGGTHELELIHNGEPTGSKIVLHAQFFNFVPEVDALKAAESQGEGQICGLATVLIASALGLEGNRSDLNPSVKVTWGASEFQTPIKSYSPGMDIFNPNFDTAFRIPVTLDMVNNASSFKLALMNKTDETGAIEIPFSDILEAPGMIKADAFDVGSGATVRASISLHGLQHAPLH</sequence>
<dbReference type="InterPro" id="IPR039010">
    <property type="entry name" value="Synaptotagmin_SMP"/>
</dbReference>
<dbReference type="GeneID" id="69016518"/>
<dbReference type="PANTHER" id="PTHR45761:SF1">
    <property type="entry name" value="EXTENDED SYNAPTOTAGMIN-LIKE PROTEIN 2, ISOFORM C"/>
    <property type="match status" value="1"/>
</dbReference>
<evidence type="ECO:0000256" key="8">
    <source>
        <dbReference type="ARBA" id="ARBA00023055"/>
    </source>
</evidence>
<dbReference type="RefSeq" id="XP_045256576.1">
    <property type="nucleotide sequence ID" value="XM_045409331.1"/>
</dbReference>
<gene>
    <name evidence="13" type="ORF">GCG54_00009385</name>
</gene>
<name>A0A8H4C570_COLGL</name>
<dbReference type="InterPro" id="IPR031468">
    <property type="entry name" value="SMP_LBD"/>
</dbReference>
<dbReference type="GO" id="GO:0005737">
    <property type="term" value="C:cytoplasm"/>
    <property type="evidence" value="ECO:0007669"/>
    <property type="project" value="UniProtKB-ARBA"/>
</dbReference>
<reference evidence="13" key="2">
    <citation type="submission" date="2020-03" db="EMBL/GenBank/DDBJ databases">
        <authorList>
            <person name="Fu F.-F."/>
            <person name="Chen J."/>
        </authorList>
    </citation>
    <scope>NUCLEOTIDE SEQUENCE</scope>
    <source>
        <strain evidence="13">Lc1</strain>
    </source>
</reference>
<comment type="subcellular location">
    <subcellularLocation>
        <location evidence="1">Membrane</location>
    </subcellularLocation>
</comment>
<dbReference type="PANTHER" id="PTHR45761">
    <property type="entry name" value="EXTENDED SYNAPTOTAGMIN-LIKE PROTEIN 2, ISOFORM C"/>
    <property type="match status" value="1"/>
</dbReference>
<reference evidence="13" key="1">
    <citation type="journal article" date="2020" name="Phytopathology">
        <title>Genome sequence and comparative analysis of Colletotrichum gloeosporioides isolated from Liriodendron leaves.</title>
        <authorList>
            <person name="Fu F.F."/>
            <person name="Hao Z."/>
            <person name="Wang P."/>
            <person name="Lu Y."/>
            <person name="Xue L.J."/>
            <person name="Wei G."/>
            <person name="Tian Y."/>
            <person name="Baishi H."/>
            <person name="Xu H."/>
            <person name="Shi J."/>
            <person name="Cheng T."/>
            <person name="Wang G."/>
            <person name="Yi Y."/>
            <person name="Chen J."/>
        </authorList>
    </citation>
    <scope>NUCLEOTIDE SEQUENCE</scope>
    <source>
        <strain evidence="13">Lc1</strain>
    </source>
</reference>
<evidence type="ECO:0000259" key="11">
    <source>
        <dbReference type="PROSITE" id="PS50004"/>
    </source>
</evidence>
<keyword evidence="6" id="KW-0106">Calcium</keyword>
<keyword evidence="4" id="KW-0479">Metal-binding</keyword>
<evidence type="ECO:0000256" key="2">
    <source>
        <dbReference type="ARBA" id="ARBA00022448"/>
    </source>
</evidence>
<dbReference type="AlphaFoldDB" id="A0A8H4C570"/>
<keyword evidence="10" id="KW-0472">Membrane</keyword>
<dbReference type="Pfam" id="PF00168">
    <property type="entry name" value="C2"/>
    <property type="match status" value="2"/>
</dbReference>
<evidence type="ECO:0000256" key="6">
    <source>
        <dbReference type="ARBA" id="ARBA00022837"/>
    </source>
</evidence>
<dbReference type="SMART" id="SM00239">
    <property type="entry name" value="C2"/>
    <property type="match status" value="2"/>
</dbReference>
<keyword evidence="7" id="KW-1133">Transmembrane helix</keyword>
<comment type="caution">
    <text evidence="13">The sequence shown here is derived from an EMBL/GenBank/DDBJ whole genome shotgun (WGS) entry which is preliminary data.</text>
</comment>